<reference evidence="1" key="1">
    <citation type="submission" date="2023-06" db="EMBL/GenBank/DDBJ databases">
        <title>Genomic Diversity of Vibrio spp. and Metagenomic Analysis of Pathogens in Florida Gulf Coastal Waters Following Hurricane Ian.</title>
        <authorList>
            <person name="Brumfield K.D."/>
        </authorList>
    </citation>
    <scope>NUCLEOTIDE SEQUENCE</scope>
    <source>
        <strain evidence="1">WBS2B-138</strain>
    </source>
</reference>
<dbReference type="Proteomes" id="UP001253193">
    <property type="component" value="Unassembled WGS sequence"/>
</dbReference>
<protein>
    <submittedName>
        <fullName evidence="1">Uncharacterized protein</fullName>
    </submittedName>
</protein>
<sequence length="317" mass="36438">MNNRFSITCAVTNTPISGGQPIRILFGVKKTIKGLRQRSEDTFQPFGYFLKGFYSPKEDGTVNLIKVGNYSAKTSGRKVITLSEEAYTDEQRFLRALCEHHAKMTNGRKGQYSVTFDELLNELNQEYEYVTVPSTENTGEISFLAVHEHVYSDISKEIMWRLPKTHIYKLTTTQNAISNLTKILKSADSTERQEKLKRKMSLFAERKEASDDNFSNKKCRAEFDRLHGSRFLLQTLQEETNYSEIVGLKDILANKFEVDDVVFDVMGTLSFLQFMNRYNLPLLPSKRTISANDTELSNLYKQLTKWTEGIPLSQNED</sequence>
<comment type="caution">
    <text evidence="1">The sequence shown here is derived from an EMBL/GenBank/DDBJ whole genome shotgun (WGS) entry which is preliminary data.</text>
</comment>
<evidence type="ECO:0000313" key="1">
    <source>
        <dbReference type="EMBL" id="MDS1820800.1"/>
    </source>
</evidence>
<dbReference type="AlphaFoldDB" id="A0AAW8Q0J3"/>
<organism evidence="1 2">
    <name type="scientific">Vibrio parahaemolyticus</name>
    <dbReference type="NCBI Taxonomy" id="670"/>
    <lineage>
        <taxon>Bacteria</taxon>
        <taxon>Pseudomonadati</taxon>
        <taxon>Pseudomonadota</taxon>
        <taxon>Gammaproteobacteria</taxon>
        <taxon>Vibrionales</taxon>
        <taxon>Vibrionaceae</taxon>
        <taxon>Vibrio</taxon>
    </lineage>
</organism>
<proteinExistence type="predicted"/>
<dbReference type="RefSeq" id="WP_311019579.1">
    <property type="nucleotide sequence ID" value="NZ_JAUHGG010000003.1"/>
</dbReference>
<dbReference type="EMBL" id="JAUHGG010000003">
    <property type="protein sequence ID" value="MDS1820800.1"/>
    <property type="molecule type" value="Genomic_DNA"/>
</dbReference>
<gene>
    <name evidence="1" type="ORF">QX249_09050</name>
</gene>
<name>A0AAW8Q0J3_VIBPH</name>
<evidence type="ECO:0000313" key="2">
    <source>
        <dbReference type="Proteomes" id="UP001253193"/>
    </source>
</evidence>
<accession>A0AAW8Q0J3</accession>